<dbReference type="CDD" id="cd01741">
    <property type="entry name" value="GATase1_1"/>
    <property type="match status" value="1"/>
</dbReference>
<dbReference type="EMBL" id="BAAARY010000022">
    <property type="protein sequence ID" value="GAA2530751.1"/>
    <property type="molecule type" value="Genomic_DNA"/>
</dbReference>
<dbReference type="PANTHER" id="PTHR42695">
    <property type="entry name" value="GLUTAMINE AMIDOTRANSFERASE YLR126C-RELATED"/>
    <property type="match status" value="1"/>
</dbReference>
<sequence>MAIALVVENDPTDGPGRLGQWLTDAGLVLEVRRPHLGEPLPDSLAGYDALVVLGGEQSAYPDADGAPGAPWFPALERLLRVAVRDQRPTLGICLGGQLLASAHVGTVERSAAGPEIGPALVGRRDAADQDPLWAPIPFAPDVLQWHYDEITELPVGAVLLAASPRYPHQAFRIGQRAWGTQFHLECDTAMFAGWVANNPRLMADLGHQPQDLVAAVDAIMDDLEQVWRPFAARFAALALGGQNAPAVRRSLPIVGQ</sequence>
<name>A0ABP6B0J5_9ACTN</name>
<keyword evidence="3" id="KW-1185">Reference proteome</keyword>
<dbReference type="Pfam" id="PF00117">
    <property type="entry name" value="GATase"/>
    <property type="match status" value="1"/>
</dbReference>
<proteinExistence type="predicted"/>
<comment type="caution">
    <text evidence="2">The sequence shown here is derived from an EMBL/GenBank/DDBJ whole genome shotgun (WGS) entry which is preliminary data.</text>
</comment>
<dbReference type="RefSeq" id="WP_344174085.1">
    <property type="nucleotide sequence ID" value="NZ_BAAARY010000022.1"/>
</dbReference>
<keyword evidence="2" id="KW-0315">Glutamine amidotransferase</keyword>
<organism evidence="2 3">
    <name type="scientific">Pilimelia columellifera subsp. columellifera</name>
    <dbReference type="NCBI Taxonomy" id="706583"/>
    <lineage>
        <taxon>Bacteria</taxon>
        <taxon>Bacillati</taxon>
        <taxon>Actinomycetota</taxon>
        <taxon>Actinomycetes</taxon>
        <taxon>Micromonosporales</taxon>
        <taxon>Micromonosporaceae</taxon>
        <taxon>Pilimelia</taxon>
    </lineage>
</organism>
<dbReference type="InterPro" id="IPR044992">
    <property type="entry name" value="ChyE-like"/>
</dbReference>
<evidence type="ECO:0000313" key="2">
    <source>
        <dbReference type="EMBL" id="GAA2530751.1"/>
    </source>
</evidence>
<dbReference type="PROSITE" id="PS51273">
    <property type="entry name" value="GATASE_TYPE_1"/>
    <property type="match status" value="1"/>
</dbReference>
<feature type="domain" description="Glutamine amidotransferase" evidence="1">
    <location>
        <begin position="46"/>
        <end position="186"/>
    </location>
</feature>
<reference evidence="3" key="1">
    <citation type="journal article" date="2019" name="Int. J. Syst. Evol. Microbiol.">
        <title>The Global Catalogue of Microorganisms (GCM) 10K type strain sequencing project: providing services to taxonomists for standard genome sequencing and annotation.</title>
        <authorList>
            <consortium name="The Broad Institute Genomics Platform"/>
            <consortium name="The Broad Institute Genome Sequencing Center for Infectious Disease"/>
            <person name="Wu L."/>
            <person name="Ma J."/>
        </authorList>
    </citation>
    <scope>NUCLEOTIDE SEQUENCE [LARGE SCALE GENOMIC DNA]</scope>
    <source>
        <strain evidence="3">JCM 3367</strain>
    </source>
</reference>
<dbReference type="PANTHER" id="PTHR42695:SF5">
    <property type="entry name" value="GLUTAMINE AMIDOTRANSFERASE YLR126C-RELATED"/>
    <property type="match status" value="1"/>
</dbReference>
<dbReference type="Proteomes" id="UP001499978">
    <property type="component" value="Unassembled WGS sequence"/>
</dbReference>
<evidence type="ECO:0000313" key="3">
    <source>
        <dbReference type="Proteomes" id="UP001499978"/>
    </source>
</evidence>
<dbReference type="Gene3D" id="3.40.50.880">
    <property type="match status" value="1"/>
</dbReference>
<dbReference type="SUPFAM" id="SSF52317">
    <property type="entry name" value="Class I glutamine amidotransferase-like"/>
    <property type="match status" value="1"/>
</dbReference>
<gene>
    <name evidence="2" type="ORF">GCM10010201_32820</name>
</gene>
<protein>
    <submittedName>
        <fullName evidence="2">Type 1 glutamine amidotransferase</fullName>
    </submittedName>
</protein>
<dbReference type="InterPro" id="IPR029062">
    <property type="entry name" value="Class_I_gatase-like"/>
</dbReference>
<dbReference type="InterPro" id="IPR017926">
    <property type="entry name" value="GATASE"/>
</dbReference>
<accession>A0ABP6B0J5</accession>
<evidence type="ECO:0000259" key="1">
    <source>
        <dbReference type="Pfam" id="PF00117"/>
    </source>
</evidence>